<keyword evidence="2" id="KW-0472">Membrane</keyword>
<feature type="transmembrane region" description="Helical" evidence="2">
    <location>
        <begin position="48"/>
        <end position="70"/>
    </location>
</feature>
<evidence type="ECO:0000256" key="1">
    <source>
        <dbReference type="SAM" id="MobiDB-lite"/>
    </source>
</evidence>
<keyword evidence="2" id="KW-0812">Transmembrane</keyword>
<keyword evidence="4" id="KW-1185">Reference proteome</keyword>
<reference evidence="3 4" key="1">
    <citation type="submission" date="2021-01" db="EMBL/GenBank/DDBJ databases">
        <title>Whole genome shotgun sequence of Actinoplanes durhamensis NBRC 14914.</title>
        <authorList>
            <person name="Komaki H."/>
            <person name="Tamura T."/>
        </authorList>
    </citation>
    <scope>NUCLEOTIDE SEQUENCE [LARGE SCALE GENOMIC DNA]</scope>
    <source>
        <strain evidence="3 4">NBRC 14914</strain>
    </source>
</reference>
<keyword evidence="2" id="KW-1133">Transmembrane helix</keyword>
<proteinExistence type="predicted"/>
<accession>A0ABQ3YUG3</accession>
<protein>
    <submittedName>
        <fullName evidence="3">Uncharacterized protein</fullName>
    </submittedName>
</protein>
<sequence>MEADPDDTRAAPHHPGALHPDHPGPAALHRRRTAPEHRLTMTDSMNRIALALYTIATLALLLHTIGAPHIDGG</sequence>
<evidence type="ECO:0000313" key="4">
    <source>
        <dbReference type="Proteomes" id="UP000637628"/>
    </source>
</evidence>
<gene>
    <name evidence="3" type="ORF">Adu01nite_25430</name>
</gene>
<name>A0ABQ3YUG3_9ACTN</name>
<dbReference type="EMBL" id="BOML01000021">
    <property type="protein sequence ID" value="GIE01193.1"/>
    <property type="molecule type" value="Genomic_DNA"/>
</dbReference>
<dbReference type="Proteomes" id="UP000637628">
    <property type="component" value="Unassembled WGS sequence"/>
</dbReference>
<evidence type="ECO:0000313" key="3">
    <source>
        <dbReference type="EMBL" id="GIE01193.1"/>
    </source>
</evidence>
<feature type="compositionally biased region" description="Basic and acidic residues" evidence="1">
    <location>
        <begin position="1"/>
        <end position="10"/>
    </location>
</feature>
<feature type="region of interest" description="Disordered" evidence="1">
    <location>
        <begin position="1"/>
        <end position="36"/>
    </location>
</feature>
<evidence type="ECO:0000256" key="2">
    <source>
        <dbReference type="SAM" id="Phobius"/>
    </source>
</evidence>
<comment type="caution">
    <text evidence="3">The sequence shown here is derived from an EMBL/GenBank/DDBJ whole genome shotgun (WGS) entry which is preliminary data.</text>
</comment>
<organism evidence="3 4">
    <name type="scientific">Paractinoplanes durhamensis</name>
    <dbReference type="NCBI Taxonomy" id="113563"/>
    <lineage>
        <taxon>Bacteria</taxon>
        <taxon>Bacillati</taxon>
        <taxon>Actinomycetota</taxon>
        <taxon>Actinomycetes</taxon>
        <taxon>Micromonosporales</taxon>
        <taxon>Micromonosporaceae</taxon>
        <taxon>Paractinoplanes</taxon>
    </lineage>
</organism>